<dbReference type="GO" id="GO:0032131">
    <property type="term" value="F:alkylated DNA binding"/>
    <property type="evidence" value="ECO:0007669"/>
    <property type="project" value="TreeGrafter"/>
</dbReference>
<dbReference type="PANTHER" id="PTHR43003">
    <property type="entry name" value="DNA-3-METHYLADENINE GLYCOSYLASE"/>
    <property type="match status" value="1"/>
</dbReference>
<reference evidence="6" key="1">
    <citation type="submission" date="2015-10" db="EMBL/GenBank/DDBJ databases">
        <title>Niche specialization of a soil ammonia-oxidizing archaeon, Candidatus Nitrosocosmicus oleophilus.</title>
        <authorList>
            <person name="Jung M.-Y."/>
            <person name="Rhee S.-K."/>
        </authorList>
    </citation>
    <scope>NUCLEOTIDE SEQUENCE [LARGE SCALE GENOMIC DNA]</scope>
    <source>
        <strain evidence="6">MY3</strain>
    </source>
</reference>
<dbReference type="Pfam" id="PF00730">
    <property type="entry name" value="HhH-GPD"/>
    <property type="match status" value="1"/>
</dbReference>
<keyword evidence="6" id="KW-1185">Reference proteome</keyword>
<dbReference type="KEGG" id="taa:NMY3_01849"/>
<evidence type="ECO:0000313" key="6">
    <source>
        <dbReference type="Proteomes" id="UP000058925"/>
    </source>
</evidence>
<feature type="domain" description="HhH-GPD" evidence="4">
    <location>
        <begin position="53"/>
        <end position="208"/>
    </location>
</feature>
<organism evidence="5 6">
    <name type="scientific">Candidatus Nitrosocosmicus oleophilus</name>
    <dbReference type="NCBI Taxonomy" id="1353260"/>
    <lineage>
        <taxon>Archaea</taxon>
        <taxon>Nitrososphaerota</taxon>
        <taxon>Nitrososphaeria</taxon>
        <taxon>Nitrososphaerales</taxon>
        <taxon>Nitrososphaeraceae</taxon>
        <taxon>Candidatus Nitrosocosmicus</taxon>
    </lineage>
</organism>
<dbReference type="InterPro" id="IPR011257">
    <property type="entry name" value="DNA_glycosylase"/>
</dbReference>
<dbReference type="SMART" id="SM00478">
    <property type="entry name" value="ENDO3c"/>
    <property type="match status" value="1"/>
</dbReference>
<protein>
    <submittedName>
        <fullName evidence="5">DNA-3-methyladenine glycosylase</fullName>
        <ecNumber evidence="5">3.2.2.21</ecNumber>
    </submittedName>
</protein>
<dbReference type="GO" id="GO:0043916">
    <property type="term" value="F:DNA-7-methylguanine glycosylase activity"/>
    <property type="evidence" value="ECO:0007669"/>
    <property type="project" value="TreeGrafter"/>
</dbReference>
<dbReference type="GO" id="GO:0005737">
    <property type="term" value="C:cytoplasm"/>
    <property type="evidence" value="ECO:0007669"/>
    <property type="project" value="TreeGrafter"/>
</dbReference>
<dbReference type="InterPro" id="IPR003265">
    <property type="entry name" value="HhH-GPD_domain"/>
</dbReference>
<proteinExistence type="inferred from homology"/>
<dbReference type="InterPro" id="IPR051912">
    <property type="entry name" value="Alkylbase_DNA_Glycosylase/TA"/>
</dbReference>
<dbReference type="FunFam" id="1.10.340.30:FF:000004">
    <property type="entry name" value="DNA-3-methyladenine glycosylase II"/>
    <property type="match status" value="1"/>
</dbReference>
<name>A0A654M968_9ARCH</name>
<dbReference type="GO" id="GO:0032993">
    <property type="term" value="C:protein-DNA complex"/>
    <property type="evidence" value="ECO:0007669"/>
    <property type="project" value="TreeGrafter"/>
</dbReference>
<sequence length="214" mass="24269">MIRSIPSVGMPDQDPLELLSKQDVLLGSLIKSIGNHSIQIHDNLFESLLKSIIYQQLAGSAAKAIYFRFLQDYGDNLPTPEQIISTSNTVLRFTIGLSFKKIEYIKNLSTKILSGELNIQGLPDPQDEEAIAELVKVKGIGRLTAEMFLIFCLQREDVIPLGDLGVKKAIQKLYNLSELPTHQYMLEVFSRWKPYRSIATWYLWKSFSKFDSIG</sequence>
<dbReference type="EMBL" id="CP012850">
    <property type="protein sequence ID" value="ALI36052.1"/>
    <property type="molecule type" value="Genomic_DNA"/>
</dbReference>
<keyword evidence="5" id="KW-0378">Hydrolase</keyword>
<dbReference type="AlphaFoldDB" id="A0A654M968"/>
<keyword evidence="3" id="KW-0234">DNA repair</keyword>
<dbReference type="Gene3D" id="1.10.1670.40">
    <property type="match status" value="1"/>
</dbReference>
<evidence type="ECO:0000256" key="3">
    <source>
        <dbReference type="ARBA" id="ARBA00023204"/>
    </source>
</evidence>
<gene>
    <name evidence="5" type="primary">alkA_2</name>
    <name evidence="5" type="ORF">NMY3_01849</name>
</gene>
<dbReference type="GO" id="GO:0008725">
    <property type="term" value="F:DNA-3-methyladenine glycosylase activity"/>
    <property type="evidence" value="ECO:0007669"/>
    <property type="project" value="TreeGrafter"/>
</dbReference>
<accession>A0A654M968</accession>
<dbReference type="PANTHER" id="PTHR43003:SF5">
    <property type="entry name" value="DNA-3-METHYLADENINE GLYCOSYLASE"/>
    <property type="match status" value="1"/>
</dbReference>
<dbReference type="SUPFAM" id="SSF48150">
    <property type="entry name" value="DNA-glycosylase"/>
    <property type="match status" value="1"/>
</dbReference>
<dbReference type="GeneID" id="60421841"/>
<dbReference type="EC" id="3.2.2.21" evidence="5"/>
<comment type="similarity">
    <text evidence="1">Belongs to the alkylbase DNA glycosidase AlkA family.</text>
</comment>
<dbReference type="CDD" id="cd00056">
    <property type="entry name" value="ENDO3c"/>
    <property type="match status" value="1"/>
</dbReference>
<dbReference type="Gene3D" id="1.10.340.30">
    <property type="entry name" value="Hypothetical protein, domain 2"/>
    <property type="match status" value="1"/>
</dbReference>
<dbReference type="RefSeq" id="WP_231100395.1">
    <property type="nucleotide sequence ID" value="NZ_CP012850.1"/>
</dbReference>
<evidence type="ECO:0000256" key="1">
    <source>
        <dbReference type="ARBA" id="ARBA00010817"/>
    </source>
</evidence>
<keyword evidence="5" id="KW-0326">Glycosidase</keyword>
<dbReference type="GO" id="GO:0006307">
    <property type="term" value="P:DNA alkylation repair"/>
    <property type="evidence" value="ECO:0007669"/>
    <property type="project" value="TreeGrafter"/>
</dbReference>
<evidence type="ECO:0000256" key="2">
    <source>
        <dbReference type="ARBA" id="ARBA00022763"/>
    </source>
</evidence>
<dbReference type="GO" id="GO:0006285">
    <property type="term" value="P:base-excision repair, AP site formation"/>
    <property type="evidence" value="ECO:0007669"/>
    <property type="project" value="TreeGrafter"/>
</dbReference>
<dbReference type="Proteomes" id="UP000058925">
    <property type="component" value="Chromosome"/>
</dbReference>
<evidence type="ECO:0000259" key="4">
    <source>
        <dbReference type="SMART" id="SM00478"/>
    </source>
</evidence>
<evidence type="ECO:0000313" key="5">
    <source>
        <dbReference type="EMBL" id="ALI36052.1"/>
    </source>
</evidence>
<keyword evidence="2" id="KW-0227">DNA damage</keyword>